<dbReference type="NCBIfam" id="TIGR00499">
    <property type="entry name" value="lysS_bact"/>
    <property type="match status" value="1"/>
</dbReference>
<dbReference type="GO" id="GO:0004824">
    <property type="term" value="F:lysine-tRNA ligase activity"/>
    <property type="evidence" value="ECO:0007669"/>
    <property type="project" value="UniProtKB-EC"/>
</dbReference>
<evidence type="ECO:0000256" key="4">
    <source>
        <dbReference type="ARBA" id="ARBA00022723"/>
    </source>
</evidence>
<dbReference type="PROSITE" id="PS50862">
    <property type="entry name" value="AA_TRNA_LIGASE_II"/>
    <property type="match status" value="1"/>
</dbReference>
<dbReference type="PANTHER" id="PTHR42918">
    <property type="entry name" value="LYSYL-TRNA SYNTHETASE"/>
    <property type="match status" value="1"/>
</dbReference>
<keyword evidence="10" id="KW-0460">Magnesium</keyword>
<evidence type="ECO:0000256" key="9">
    <source>
        <dbReference type="ARBA" id="ARBA00048573"/>
    </source>
</evidence>
<dbReference type="PANTHER" id="PTHR42918:SF15">
    <property type="entry name" value="LYSINE--TRNA LIGASE, CHLOROPLASTIC_MITOCHONDRIAL"/>
    <property type="match status" value="1"/>
</dbReference>
<accession>A0A7C0WTE3</accession>
<evidence type="ECO:0000259" key="11">
    <source>
        <dbReference type="PROSITE" id="PS50862"/>
    </source>
</evidence>
<dbReference type="GO" id="GO:0005524">
    <property type="term" value="F:ATP binding"/>
    <property type="evidence" value="ECO:0007669"/>
    <property type="project" value="UniProtKB-KW"/>
</dbReference>
<dbReference type="GO" id="GO:0000049">
    <property type="term" value="F:tRNA binding"/>
    <property type="evidence" value="ECO:0007669"/>
    <property type="project" value="TreeGrafter"/>
</dbReference>
<dbReference type="InterPro" id="IPR004364">
    <property type="entry name" value="Aa-tRNA-synt_II"/>
</dbReference>
<proteinExistence type="inferred from homology"/>
<keyword evidence="8" id="KW-0030">Aminoacyl-tRNA synthetase</keyword>
<evidence type="ECO:0000256" key="5">
    <source>
        <dbReference type="ARBA" id="ARBA00022741"/>
    </source>
</evidence>
<dbReference type="FunFam" id="2.40.50.140:FF:000024">
    <property type="entry name" value="Lysine--tRNA ligase"/>
    <property type="match status" value="1"/>
</dbReference>
<dbReference type="NCBIfam" id="NF001756">
    <property type="entry name" value="PRK00484.1"/>
    <property type="match status" value="1"/>
</dbReference>
<evidence type="ECO:0000256" key="8">
    <source>
        <dbReference type="ARBA" id="ARBA00023146"/>
    </source>
</evidence>
<dbReference type="InterPro" id="IPR006195">
    <property type="entry name" value="aa-tRNA-synth_II"/>
</dbReference>
<dbReference type="GO" id="GO:0005829">
    <property type="term" value="C:cytosol"/>
    <property type="evidence" value="ECO:0007669"/>
    <property type="project" value="TreeGrafter"/>
</dbReference>
<dbReference type="SUPFAM" id="SSF50249">
    <property type="entry name" value="Nucleic acid-binding proteins"/>
    <property type="match status" value="1"/>
</dbReference>
<evidence type="ECO:0000256" key="10">
    <source>
        <dbReference type="RuleBase" id="RU000336"/>
    </source>
</evidence>
<feature type="non-terminal residue" evidence="12">
    <location>
        <position position="464"/>
    </location>
</feature>
<feature type="domain" description="Aminoacyl-transfer RNA synthetases class-II family profile" evidence="11">
    <location>
        <begin position="173"/>
        <end position="407"/>
    </location>
</feature>
<keyword evidence="6" id="KW-0067">ATP-binding</keyword>
<sequence length="464" mass="54148">MEDLNVVMKERLKKAQELETQGIALYPNHFRVHHRSRDVLEAVGHMTAEELEASRREFILAGRIMAIRSFGKSIFMHIQDEFGRIQIYVQKHKLPQEQFQLVKKFDIGDIIWVRGPAFRTKTGELTILVEEIALVTKNLRPLPEKYHGLKDVEIRYRQRYLDLMVNEHVREVFKKRTKIIQAIRQFLSDRGFLEVETPMMQKIAGGATAKPFKTYHNALGIELYLRIAPELYLKRLLVGGFEKVFELNRNFRNEGISTQHNPEFTMLEFYEAYATYEDFMKLTEELFVYLCNEINSGNLRLTYQGQEIDFTPPWQRYTFMESLQKFGGFSREELENFEKTASIASSLGVPPEKYEGHGKLLTKLFDVAVEPKLIQPTFITHYPLEVSPLSRRNDSDPAIVDRFELFIAGREMANAFSELNDPRDQKERFLKQLEAKRAGDEEAHEMDEDYIRALEYGMPPAAGE</sequence>
<evidence type="ECO:0000256" key="7">
    <source>
        <dbReference type="ARBA" id="ARBA00022917"/>
    </source>
</evidence>
<dbReference type="InterPro" id="IPR044136">
    <property type="entry name" value="Lys-tRNA-ligase_II_N"/>
</dbReference>
<comment type="cofactor">
    <cofactor evidence="10">
        <name>Mg(2+)</name>
        <dbReference type="ChEBI" id="CHEBI:18420"/>
    </cofactor>
    <text evidence="10">Binds 3 Mg(2+) ions per subunit.</text>
</comment>
<organism evidence="12">
    <name type="scientific">Thermodesulforhabdus norvegica</name>
    <dbReference type="NCBI Taxonomy" id="39841"/>
    <lineage>
        <taxon>Bacteria</taxon>
        <taxon>Pseudomonadati</taxon>
        <taxon>Thermodesulfobacteriota</taxon>
        <taxon>Syntrophobacteria</taxon>
        <taxon>Syntrophobacterales</taxon>
        <taxon>Thermodesulforhabdaceae</taxon>
        <taxon>Thermodesulforhabdus</taxon>
    </lineage>
</organism>
<comment type="caution">
    <text evidence="12">The sequence shown here is derived from an EMBL/GenBank/DDBJ whole genome shotgun (WGS) entry which is preliminary data.</text>
</comment>
<dbReference type="GO" id="GO:0046872">
    <property type="term" value="F:metal ion binding"/>
    <property type="evidence" value="ECO:0007669"/>
    <property type="project" value="UniProtKB-KW"/>
</dbReference>
<gene>
    <name evidence="12" type="primary">lysS</name>
    <name evidence="12" type="ORF">ENG14_04855</name>
</gene>
<dbReference type="InterPro" id="IPR018149">
    <property type="entry name" value="Lys-tRNA-synth_II_C"/>
</dbReference>
<keyword evidence="7" id="KW-0648">Protein biosynthesis</keyword>
<comment type="catalytic activity">
    <reaction evidence="9 10">
        <text>tRNA(Lys) + L-lysine + ATP = L-lysyl-tRNA(Lys) + AMP + diphosphate</text>
        <dbReference type="Rhea" id="RHEA:20792"/>
        <dbReference type="Rhea" id="RHEA-COMP:9696"/>
        <dbReference type="Rhea" id="RHEA-COMP:9697"/>
        <dbReference type="ChEBI" id="CHEBI:30616"/>
        <dbReference type="ChEBI" id="CHEBI:32551"/>
        <dbReference type="ChEBI" id="CHEBI:33019"/>
        <dbReference type="ChEBI" id="CHEBI:78442"/>
        <dbReference type="ChEBI" id="CHEBI:78529"/>
        <dbReference type="ChEBI" id="CHEBI:456215"/>
        <dbReference type="EC" id="6.1.1.6"/>
    </reaction>
</comment>
<dbReference type="InterPro" id="IPR045864">
    <property type="entry name" value="aa-tRNA-synth_II/BPL/LPL"/>
</dbReference>
<comment type="similarity">
    <text evidence="1">Belongs to the class-II aminoacyl-tRNA synthetase family.</text>
</comment>
<keyword evidence="3 12" id="KW-0436">Ligase</keyword>
<name>A0A7C0WTE3_9BACT</name>
<dbReference type="Pfam" id="PF01336">
    <property type="entry name" value="tRNA_anti-codon"/>
    <property type="match status" value="1"/>
</dbReference>
<dbReference type="InterPro" id="IPR002313">
    <property type="entry name" value="Lys-tRNA-ligase_II"/>
</dbReference>
<dbReference type="GO" id="GO:0006430">
    <property type="term" value="P:lysyl-tRNA aminoacylation"/>
    <property type="evidence" value="ECO:0007669"/>
    <property type="project" value="InterPro"/>
</dbReference>
<dbReference type="HAMAP" id="MF_00252">
    <property type="entry name" value="Lys_tRNA_synth_class2"/>
    <property type="match status" value="1"/>
</dbReference>
<keyword evidence="5" id="KW-0547">Nucleotide-binding</keyword>
<dbReference type="Gene3D" id="3.30.930.10">
    <property type="entry name" value="Bira Bifunctional Protein, Domain 2"/>
    <property type="match status" value="1"/>
</dbReference>
<evidence type="ECO:0000256" key="2">
    <source>
        <dbReference type="ARBA" id="ARBA00013166"/>
    </source>
</evidence>
<dbReference type="Pfam" id="PF00152">
    <property type="entry name" value="tRNA-synt_2"/>
    <property type="match status" value="1"/>
</dbReference>
<dbReference type="EMBL" id="DQZW01000229">
    <property type="protein sequence ID" value="HDL90213.1"/>
    <property type="molecule type" value="Genomic_DNA"/>
</dbReference>
<dbReference type="Proteomes" id="UP000886355">
    <property type="component" value="Unassembled WGS sequence"/>
</dbReference>
<dbReference type="CDD" id="cd00775">
    <property type="entry name" value="LysRS_core"/>
    <property type="match status" value="1"/>
</dbReference>
<dbReference type="EC" id="6.1.1.6" evidence="2 10"/>
<keyword evidence="4 10" id="KW-0479">Metal-binding</keyword>
<dbReference type="SUPFAM" id="SSF55681">
    <property type="entry name" value="Class II aaRS and biotin synthetases"/>
    <property type="match status" value="1"/>
</dbReference>
<dbReference type="InterPro" id="IPR012340">
    <property type="entry name" value="NA-bd_OB-fold"/>
</dbReference>
<dbReference type="Gene3D" id="2.40.50.140">
    <property type="entry name" value="Nucleic acid-binding proteins"/>
    <property type="match status" value="1"/>
</dbReference>
<evidence type="ECO:0000256" key="1">
    <source>
        <dbReference type="ARBA" id="ARBA00008226"/>
    </source>
</evidence>
<dbReference type="InterPro" id="IPR004365">
    <property type="entry name" value="NA-bd_OB_tRNA"/>
</dbReference>
<reference evidence="12" key="1">
    <citation type="journal article" date="2020" name="mSystems">
        <title>Genome- and Community-Level Interaction Insights into Carbon Utilization and Element Cycling Functions of Hydrothermarchaeota in Hydrothermal Sediment.</title>
        <authorList>
            <person name="Zhou Z."/>
            <person name="Liu Y."/>
            <person name="Xu W."/>
            <person name="Pan J."/>
            <person name="Luo Z.H."/>
            <person name="Li M."/>
        </authorList>
    </citation>
    <scope>NUCLEOTIDE SEQUENCE [LARGE SCALE GENOMIC DNA]</scope>
    <source>
        <strain evidence="12">HyVt-19</strain>
    </source>
</reference>
<evidence type="ECO:0000256" key="6">
    <source>
        <dbReference type="ARBA" id="ARBA00022840"/>
    </source>
</evidence>
<dbReference type="AlphaFoldDB" id="A0A7C0WTE3"/>
<dbReference type="CDD" id="cd04322">
    <property type="entry name" value="LysRS_N"/>
    <property type="match status" value="1"/>
</dbReference>
<evidence type="ECO:0000313" key="12">
    <source>
        <dbReference type="EMBL" id="HDL90213.1"/>
    </source>
</evidence>
<protein>
    <recommendedName>
        <fullName evidence="2 10">Lysine--tRNA ligase</fullName>
        <ecNumber evidence="2 10">6.1.1.6</ecNumber>
    </recommendedName>
</protein>
<dbReference type="PRINTS" id="PR00982">
    <property type="entry name" value="TRNASYNTHLYS"/>
</dbReference>
<evidence type="ECO:0000256" key="3">
    <source>
        <dbReference type="ARBA" id="ARBA00022598"/>
    </source>
</evidence>